<gene>
    <name evidence="1" type="ORF">CH378_18035</name>
</gene>
<comment type="caution">
    <text evidence="1">The sequence shown here is derived from an EMBL/GenBank/DDBJ whole genome shotgun (WGS) entry which is preliminary data.</text>
</comment>
<keyword evidence="2" id="KW-1185">Reference proteome</keyword>
<dbReference type="Proteomes" id="UP000231919">
    <property type="component" value="Unassembled WGS sequence"/>
</dbReference>
<sequence length="61" mass="6816">MHNFISSLRSLLHGSAHLLCRFGSRDVTKVARTSCEPNRIQALGAATSRRPFVMRNIGDYV</sequence>
<evidence type="ECO:0000313" key="1">
    <source>
        <dbReference type="EMBL" id="PJZ28378.1"/>
    </source>
</evidence>
<proteinExistence type="predicted"/>
<evidence type="ECO:0000313" key="2">
    <source>
        <dbReference type="Proteomes" id="UP000231919"/>
    </source>
</evidence>
<name>A0ABX4N4Q1_9LEPT</name>
<organism evidence="1 2">
    <name type="scientific">Leptospira kmetyi</name>
    <dbReference type="NCBI Taxonomy" id="408139"/>
    <lineage>
        <taxon>Bacteria</taxon>
        <taxon>Pseudomonadati</taxon>
        <taxon>Spirochaetota</taxon>
        <taxon>Spirochaetia</taxon>
        <taxon>Leptospirales</taxon>
        <taxon>Leptospiraceae</taxon>
        <taxon>Leptospira</taxon>
    </lineage>
</organism>
<protein>
    <submittedName>
        <fullName evidence="1">Uncharacterized protein</fullName>
    </submittedName>
</protein>
<accession>A0ABX4N4Q1</accession>
<dbReference type="EMBL" id="NPDP01000040">
    <property type="protein sequence ID" value="PJZ28378.1"/>
    <property type="molecule type" value="Genomic_DNA"/>
</dbReference>
<reference evidence="1 2" key="1">
    <citation type="submission" date="2017-07" db="EMBL/GenBank/DDBJ databases">
        <title>Leptospira spp. isolated from tropical soils.</title>
        <authorList>
            <person name="Thibeaux R."/>
            <person name="Iraola G."/>
            <person name="Ferres I."/>
            <person name="Bierque E."/>
            <person name="Girault D."/>
            <person name="Soupe-Gilbert M.-E."/>
            <person name="Picardeau M."/>
            <person name="Goarant C."/>
        </authorList>
    </citation>
    <scope>NUCLEOTIDE SEQUENCE [LARGE SCALE GENOMIC DNA]</scope>
    <source>
        <strain evidence="1 2">JW2-C-B1</strain>
    </source>
</reference>